<name>A0A833H1U0_9LEPT</name>
<sequence length="661" mass="76578">MAIQASKYKFLDLVRESDAITRGSQVGEKNHHALYRLIRRLSSIDLIRSGQIYTLETPIAELTAANLTRKALSSILKNLIDDRLITQLFIIRPGKNAVLEAVSCYIALPTDDLVSPNQLYYEMILKSVANIEEVIKQLPVYKHEDIKKDLEADFAARGAPPFDKLNRTILDPVRIIVPGIFDFVPDADLMRFGKADLKEELIRRQLFAELFEYGMMPLKKEEISPRFEVAGDFLTNRLIPHYRDRQNLKAELEAIYVEESAYYLDPFAPRNADFIVRKATAMKKNLIGQSQGERIRFPGLLAIEQILQLAPFIEELNRDQDKRDIQEGLNDIMTRLRSIDSQNWQDMALYLDEDEVDEIHPDVFKQLLSARDVMNSSWETGKGTLLILARKDRQIFEGLVNGMAASEGVENWHVLALKFMIEKYESDFPNLFQDEGFRSMYGRLLRKVYLRYIPFYHRILIYLGIRIFQDGAFQTAKDRIMEEQSHLAVRNKQRKETQMQKRLVERRERLAKAKDLGAVMRINEKIDACFRNGELPTASRLAKESSGMEPAALLDFLKRNSFQMLPLEGGDDSIVLYPLDQNWRVRSARLIRLLDSWKEKQSDDADPDRGLFYQSLPRIRRLLLDRGVAGQKKKDEEDPYEKFSQELKKHKEQAPDADLDI</sequence>
<dbReference type="EMBL" id="WBUI01000008">
    <property type="protein sequence ID" value="KAB2932735.1"/>
    <property type="molecule type" value="Genomic_DNA"/>
</dbReference>
<feature type="compositionally biased region" description="Basic and acidic residues" evidence="1">
    <location>
        <begin position="632"/>
        <end position="654"/>
    </location>
</feature>
<dbReference type="RefSeq" id="WP_002775760.1">
    <property type="nucleotide sequence ID" value="NZ_JQDG01000004.1"/>
</dbReference>
<accession>A0A833H1U0</accession>
<protein>
    <submittedName>
        <fullName evidence="2">Uncharacterized protein</fullName>
    </submittedName>
</protein>
<evidence type="ECO:0000313" key="2">
    <source>
        <dbReference type="EMBL" id="KAB2932735.1"/>
    </source>
</evidence>
<gene>
    <name evidence="2" type="ORF">F9K24_10175</name>
</gene>
<evidence type="ECO:0000313" key="3">
    <source>
        <dbReference type="Proteomes" id="UP000460298"/>
    </source>
</evidence>
<dbReference type="Proteomes" id="UP000460298">
    <property type="component" value="Unassembled WGS sequence"/>
</dbReference>
<organism evidence="2 3">
    <name type="scientific">Leptonema illini</name>
    <dbReference type="NCBI Taxonomy" id="183"/>
    <lineage>
        <taxon>Bacteria</taxon>
        <taxon>Pseudomonadati</taxon>
        <taxon>Spirochaetota</taxon>
        <taxon>Spirochaetia</taxon>
        <taxon>Leptospirales</taxon>
        <taxon>Leptospiraceae</taxon>
        <taxon>Leptonema</taxon>
    </lineage>
</organism>
<dbReference type="AlphaFoldDB" id="A0A833H1U0"/>
<proteinExistence type="predicted"/>
<feature type="region of interest" description="Disordered" evidence="1">
    <location>
        <begin position="630"/>
        <end position="661"/>
    </location>
</feature>
<reference evidence="2 3" key="1">
    <citation type="submission" date="2019-10" db="EMBL/GenBank/DDBJ databases">
        <title>Extracellular Electron Transfer in a Candidatus Methanoperedens spp. Enrichment Culture.</title>
        <authorList>
            <person name="Berger S."/>
            <person name="Rangel Shaw D."/>
            <person name="Berben T."/>
            <person name="In 'T Zandt M."/>
            <person name="Frank J."/>
            <person name="Reimann J."/>
            <person name="Jetten M.S.M."/>
            <person name="Welte C.U."/>
        </authorList>
    </citation>
    <scope>NUCLEOTIDE SEQUENCE [LARGE SCALE GENOMIC DNA]</scope>
    <source>
        <strain evidence="2">SB12</strain>
    </source>
</reference>
<comment type="caution">
    <text evidence="2">The sequence shown here is derived from an EMBL/GenBank/DDBJ whole genome shotgun (WGS) entry which is preliminary data.</text>
</comment>
<dbReference type="OrthoDB" id="342782at2"/>
<evidence type="ECO:0000256" key="1">
    <source>
        <dbReference type="SAM" id="MobiDB-lite"/>
    </source>
</evidence>